<dbReference type="PANTHER" id="PTHR37297">
    <property type="entry name" value="PROTEIN NRDI"/>
    <property type="match status" value="1"/>
</dbReference>
<dbReference type="PANTHER" id="PTHR37297:SF1">
    <property type="entry name" value="PROTEIN NRDI"/>
    <property type="match status" value="1"/>
</dbReference>
<dbReference type="InterPro" id="IPR020852">
    <property type="entry name" value="RNR_Ib_NrdI_bac"/>
</dbReference>
<comment type="caution">
    <text evidence="5">The sequence shown here is derived from an EMBL/GenBank/DDBJ whole genome shotgun (WGS) entry which is preliminary data.</text>
</comment>
<evidence type="ECO:0000256" key="1">
    <source>
        <dbReference type="ARBA" id="ARBA00003999"/>
    </source>
</evidence>
<dbReference type="EMBL" id="JAEUWV010000021">
    <property type="protein sequence ID" value="MCO6395297.1"/>
    <property type="molecule type" value="Genomic_DNA"/>
</dbReference>
<dbReference type="HAMAP" id="MF_00128">
    <property type="entry name" value="NrdI"/>
    <property type="match status" value="1"/>
</dbReference>
<dbReference type="InterPro" id="IPR004465">
    <property type="entry name" value="RNR_NrdI"/>
</dbReference>
<name>A0AAW5HY55_9CORY</name>
<evidence type="ECO:0000313" key="5">
    <source>
        <dbReference type="EMBL" id="MCO6395297.1"/>
    </source>
</evidence>
<comment type="similarity">
    <text evidence="2 4">Belongs to the NrdI family.</text>
</comment>
<dbReference type="InterPro" id="IPR029039">
    <property type="entry name" value="Flavoprotein-like_sf"/>
</dbReference>
<reference evidence="5 6" key="1">
    <citation type="submission" date="2021-01" db="EMBL/GenBank/DDBJ databases">
        <title>Identification and Characterization of Corynebacterium sp.</title>
        <authorList>
            <person name="Luo Q."/>
            <person name="Qu P."/>
            <person name="Chen Q."/>
        </authorList>
    </citation>
    <scope>NUCLEOTIDE SEQUENCE [LARGE SCALE GENOMIC DNA]</scope>
    <source>
        <strain evidence="5 6">MC-18</strain>
    </source>
</reference>
<dbReference type="NCBIfam" id="TIGR00333">
    <property type="entry name" value="nrdI"/>
    <property type="match status" value="1"/>
</dbReference>
<evidence type="ECO:0000256" key="3">
    <source>
        <dbReference type="ARBA" id="ARBA00020129"/>
    </source>
</evidence>
<comment type="function">
    <text evidence="1 4">Probably involved in ribonucleotide reductase function.</text>
</comment>
<evidence type="ECO:0000256" key="2">
    <source>
        <dbReference type="ARBA" id="ARBA00009942"/>
    </source>
</evidence>
<dbReference type="Gene3D" id="3.40.50.360">
    <property type="match status" value="1"/>
</dbReference>
<sequence>MLIVYFSSLTETTKRFVDKVRLPAQRIPLRRTDPAPIIDEPYVLICPTYGGGVSMTHVNTKPVPPQVIKFLNDEHNRSYIRGVIASGNSNFGTDYGLAGDVISEKCNVPYLFRFELLGTDDDVLRVRNQLIEHADRLGLLPLTPEQEDALESVGQLPGQENAQRLAQLREKYTNKYRNADR</sequence>
<evidence type="ECO:0000256" key="4">
    <source>
        <dbReference type="HAMAP-Rule" id="MF_00128"/>
    </source>
</evidence>
<dbReference type="Pfam" id="PF07972">
    <property type="entry name" value="Flavodoxin_NdrI"/>
    <property type="match status" value="1"/>
</dbReference>
<dbReference type="AlphaFoldDB" id="A0AAW5HY55"/>
<dbReference type="Proteomes" id="UP001205920">
    <property type="component" value="Unassembled WGS sequence"/>
</dbReference>
<protein>
    <recommendedName>
        <fullName evidence="3 4">Protein NrdI</fullName>
    </recommendedName>
</protein>
<keyword evidence="6" id="KW-1185">Reference proteome</keyword>
<proteinExistence type="inferred from homology"/>
<evidence type="ECO:0000313" key="6">
    <source>
        <dbReference type="Proteomes" id="UP001205920"/>
    </source>
</evidence>
<organism evidence="5 6">
    <name type="scientific">Corynebacterium lipophilum</name>
    <dbReference type="NCBI Taxonomy" id="2804918"/>
    <lineage>
        <taxon>Bacteria</taxon>
        <taxon>Bacillati</taxon>
        <taxon>Actinomycetota</taxon>
        <taxon>Actinomycetes</taxon>
        <taxon>Mycobacteriales</taxon>
        <taxon>Corynebacteriaceae</taxon>
        <taxon>Corynebacterium</taxon>
    </lineage>
</organism>
<accession>A0AAW5HY55</accession>
<gene>
    <name evidence="4 5" type="primary">nrdI</name>
    <name evidence="5" type="ORF">JMN37_10010</name>
</gene>
<dbReference type="GO" id="GO:0010181">
    <property type="term" value="F:FMN binding"/>
    <property type="evidence" value="ECO:0007669"/>
    <property type="project" value="InterPro"/>
</dbReference>
<dbReference type="SUPFAM" id="SSF52218">
    <property type="entry name" value="Flavoproteins"/>
    <property type="match status" value="1"/>
</dbReference>